<gene>
    <name evidence="2" type="ORF">GCM10009001_00840</name>
</gene>
<organism evidence="2 3">
    <name type="scientific">Virgibacillus siamensis</name>
    <dbReference type="NCBI Taxonomy" id="480071"/>
    <lineage>
        <taxon>Bacteria</taxon>
        <taxon>Bacillati</taxon>
        <taxon>Bacillota</taxon>
        <taxon>Bacilli</taxon>
        <taxon>Bacillales</taxon>
        <taxon>Bacillaceae</taxon>
        <taxon>Virgibacillus</taxon>
    </lineage>
</organism>
<evidence type="ECO:0000313" key="3">
    <source>
        <dbReference type="Proteomes" id="UP001500866"/>
    </source>
</evidence>
<dbReference type="PROSITE" id="PS51257">
    <property type="entry name" value="PROKAR_LIPOPROTEIN"/>
    <property type="match status" value="1"/>
</dbReference>
<feature type="chain" id="PRO_5045079446" description="Sporulation lipoprotein YhcN/YlaJ (Spore_YhcN_YlaJ)" evidence="1">
    <location>
        <begin position="18"/>
        <end position="183"/>
    </location>
</feature>
<dbReference type="Pfam" id="PF09580">
    <property type="entry name" value="Spore_YhcN_YlaJ"/>
    <property type="match status" value="1"/>
</dbReference>
<evidence type="ECO:0000313" key="2">
    <source>
        <dbReference type="EMBL" id="GAA0588778.1"/>
    </source>
</evidence>
<dbReference type="Proteomes" id="UP001500866">
    <property type="component" value="Unassembled WGS sequence"/>
</dbReference>
<protein>
    <recommendedName>
        <fullName evidence="4">Sporulation lipoprotein YhcN/YlaJ (Spore_YhcN_YlaJ)</fullName>
    </recommendedName>
</protein>
<dbReference type="EMBL" id="BAAADS010000001">
    <property type="protein sequence ID" value="GAA0588778.1"/>
    <property type="molecule type" value="Genomic_DNA"/>
</dbReference>
<name>A0ABP3QDV3_9BACI</name>
<proteinExistence type="predicted"/>
<dbReference type="InterPro" id="IPR019076">
    <property type="entry name" value="Spore_lipoprot_YhcN/YlaJ-like"/>
</dbReference>
<evidence type="ECO:0008006" key="4">
    <source>
        <dbReference type="Google" id="ProtNLM"/>
    </source>
</evidence>
<keyword evidence="1" id="KW-0732">Signal</keyword>
<sequence length="183" mass="20527">MIRIIMLSFILMCAALAGCGTTDNATEEHDQIVEELDPSNENTPDNPEQDNKLGYVRYTKDQLKNDAEQNHSINIDRTKMANMITRIILRNDGFEEVATLVTDQEVLIAYEKNDALNAEDAADIAKKTAVSAVPGYFHVYVSGNATLMQDIQSLHNSSIQDNSYENTIDSIIREMKKSPQEKE</sequence>
<comment type="caution">
    <text evidence="2">The sequence shown here is derived from an EMBL/GenBank/DDBJ whole genome shotgun (WGS) entry which is preliminary data.</text>
</comment>
<keyword evidence="3" id="KW-1185">Reference proteome</keyword>
<feature type="signal peptide" evidence="1">
    <location>
        <begin position="1"/>
        <end position="17"/>
    </location>
</feature>
<accession>A0ABP3QDV3</accession>
<dbReference type="RefSeq" id="WP_343809229.1">
    <property type="nucleotide sequence ID" value="NZ_BAAADS010000001.1"/>
</dbReference>
<evidence type="ECO:0000256" key="1">
    <source>
        <dbReference type="SAM" id="SignalP"/>
    </source>
</evidence>
<reference evidence="3" key="1">
    <citation type="journal article" date="2019" name="Int. J. Syst. Evol. Microbiol.">
        <title>The Global Catalogue of Microorganisms (GCM) 10K type strain sequencing project: providing services to taxonomists for standard genome sequencing and annotation.</title>
        <authorList>
            <consortium name="The Broad Institute Genomics Platform"/>
            <consortium name="The Broad Institute Genome Sequencing Center for Infectious Disease"/>
            <person name="Wu L."/>
            <person name="Ma J."/>
        </authorList>
    </citation>
    <scope>NUCLEOTIDE SEQUENCE [LARGE SCALE GENOMIC DNA]</scope>
    <source>
        <strain evidence="3">JCM 15395</strain>
    </source>
</reference>